<dbReference type="PANTHER" id="PTHR23033:SF14">
    <property type="entry name" value="GLYCOPROTEIN-N-ACETYLGALACTOSAMINE 3-BETA-GALACTOSYLTRANSFERASE 1-RELATED"/>
    <property type="match status" value="1"/>
</dbReference>
<accession>A0A836JS97</accession>
<evidence type="ECO:0000259" key="26">
    <source>
        <dbReference type="SMART" id="SM01370"/>
    </source>
</evidence>
<comment type="caution">
    <text evidence="27">The sequence shown here is derived from an EMBL/GenBank/DDBJ whole genome shotgun (WGS) entry which is preliminary data.</text>
</comment>
<dbReference type="GO" id="GO:0016020">
    <property type="term" value="C:membrane"/>
    <property type="evidence" value="ECO:0007669"/>
    <property type="project" value="UniProtKB-SubCell"/>
</dbReference>
<dbReference type="EMBL" id="JAANIA010002128">
    <property type="protein sequence ID" value="KAG5317677.1"/>
    <property type="molecule type" value="Genomic_DNA"/>
</dbReference>
<comment type="function">
    <text evidence="22">Glycosyltransferase that generates the core 1 O-glycan Gal-beta1-3GalNAc-alpha1-Ser/Thr (T antigen), which is a precursor for many extended O-glycans in glycoproteins.</text>
</comment>
<protein>
    <recommendedName>
        <fullName evidence="18">Glycoprotein-N-acetylgalactosamine 3-beta-galactosyltransferase 1</fullName>
        <ecNumber evidence="6">2.4.1.122</ecNumber>
    </recommendedName>
    <alternativeName>
        <fullName evidence="20">Core 1 O-glycan T-synthase</fullName>
    </alternativeName>
    <alternativeName>
        <fullName evidence="21">Core 1 UDP-galactose:N-acetylgalactosamine-alpha-R beta 1,3-galactosyltransferase 1</fullName>
    </alternativeName>
    <alternativeName>
        <fullName evidence="19">Core 1 beta1,3-galactosyltransferase 1</fullName>
    </alternativeName>
</protein>
<comment type="pathway">
    <text evidence="3">Protein modification; protein glycosylation.</text>
</comment>
<comment type="subcellular location">
    <subcellularLocation>
        <location evidence="2">Membrane</location>
        <topology evidence="2">Single-pass type II membrane protein</topology>
    </subcellularLocation>
</comment>
<keyword evidence="11" id="KW-0547">Nucleotide-binding</keyword>
<evidence type="ECO:0000313" key="27">
    <source>
        <dbReference type="EMBL" id="KAG5317677.1"/>
    </source>
</evidence>
<evidence type="ECO:0000256" key="8">
    <source>
        <dbReference type="ARBA" id="ARBA00022679"/>
    </source>
</evidence>
<evidence type="ECO:0000256" key="20">
    <source>
        <dbReference type="ARBA" id="ARBA00042009"/>
    </source>
</evidence>
<comment type="subunit">
    <text evidence="5">Homodimer; disulfide-linked.</text>
</comment>
<dbReference type="SMART" id="SM01370">
    <property type="entry name" value="TAFII55_N"/>
    <property type="match status" value="1"/>
</dbReference>
<comment type="cofactor">
    <cofactor evidence="1">
        <name>Mn(2+)</name>
        <dbReference type="ChEBI" id="CHEBI:29035"/>
    </cofactor>
</comment>
<keyword evidence="14 25" id="KW-0472">Membrane</keyword>
<dbReference type="Gene3D" id="3.90.550.50">
    <property type="match status" value="1"/>
</dbReference>
<dbReference type="EC" id="2.4.1.122" evidence="6"/>
<keyword evidence="16" id="KW-0325">Glycoprotein</keyword>
<evidence type="ECO:0000256" key="3">
    <source>
        <dbReference type="ARBA" id="ARBA00004922"/>
    </source>
</evidence>
<feature type="compositionally biased region" description="Acidic residues" evidence="24">
    <location>
        <begin position="231"/>
        <end position="240"/>
    </location>
</feature>
<evidence type="ECO:0000256" key="11">
    <source>
        <dbReference type="ARBA" id="ARBA00022741"/>
    </source>
</evidence>
<feature type="coiled-coil region" evidence="23">
    <location>
        <begin position="340"/>
        <end position="372"/>
    </location>
</feature>
<keyword evidence="15" id="KW-1015">Disulfide bond</keyword>
<evidence type="ECO:0000256" key="5">
    <source>
        <dbReference type="ARBA" id="ARBA00011748"/>
    </source>
</evidence>
<feature type="non-terminal residue" evidence="27">
    <location>
        <position position="1"/>
    </location>
</feature>
<feature type="transmembrane region" description="Helical" evidence="25">
    <location>
        <begin position="416"/>
        <end position="436"/>
    </location>
</feature>
<evidence type="ECO:0000256" key="24">
    <source>
        <dbReference type="SAM" id="MobiDB-lite"/>
    </source>
</evidence>
<keyword evidence="17" id="KW-0464">Manganese</keyword>
<evidence type="ECO:0000256" key="21">
    <source>
        <dbReference type="ARBA" id="ARBA00043065"/>
    </source>
</evidence>
<evidence type="ECO:0000256" key="14">
    <source>
        <dbReference type="ARBA" id="ARBA00023136"/>
    </source>
</evidence>
<dbReference type="Pfam" id="PF02434">
    <property type="entry name" value="Fringe"/>
    <property type="match status" value="1"/>
</dbReference>
<keyword evidence="10" id="KW-0479">Metal-binding</keyword>
<dbReference type="GO" id="GO:0030145">
    <property type="term" value="F:manganese ion binding"/>
    <property type="evidence" value="ECO:0007669"/>
    <property type="project" value="UniProtKB-ARBA"/>
</dbReference>
<dbReference type="GO" id="GO:0006367">
    <property type="term" value="P:transcription initiation at RNA polymerase II promoter"/>
    <property type="evidence" value="ECO:0007669"/>
    <property type="project" value="InterPro"/>
</dbReference>
<dbReference type="GO" id="GO:0016263">
    <property type="term" value="F:glycoprotein-N-acetylgalactosamine 3-beta-galactosyltransferase activity"/>
    <property type="evidence" value="ECO:0007669"/>
    <property type="project" value="UniProtKB-EC"/>
</dbReference>
<keyword evidence="23" id="KW-0175">Coiled coil</keyword>
<keyword evidence="12" id="KW-0735">Signal-anchor</keyword>
<keyword evidence="8 27" id="KW-0808">Transferase</keyword>
<evidence type="ECO:0000256" key="4">
    <source>
        <dbReference type="ARBA" id="ARBA00006462"/>
    </source>
</evidence>
<dbReference type="FunFam" id="3.90.550.50:FF:000017">
    <property type="entry name" value="Glycoprotein-N-acetylgalactosamine 3-beta-galactosyltransferase 1"/>
    <property type="match status" value="1"/>
</dbReference>
<proteinExistence type="inferred from homology"/>
<evidence type="ECO:0000256" key="17">
    <source>
        <dbReference type="ARBA" id="ARBA00023211"/>
    </source>
</evidence>
<name>A0A836JS97_9HYME</name>
<evidence type="ECO:0000256" key="23">
    <source>
        <dbReference type="SAM" id="Coils"/>
    </source>
</evidence>
<dbReference type="PANTHER" id="PTHR23033">
    <property type="entry name" value="BETA1,3-GALACTOSYLTRANSFERASE"/>
    <property type="match status" value="1"/>
</dbReference>
<comment type="similarity">
    <text evidence="4">Belongs to the glycosyltransferase 31 family. Beta3-Gal-T subfamily.</text>
</comment>
<dbReference type="Pfam" id="PF04658">
    <property type="entry name" value="TAFII55_N"/>
    <property type="match status" value="1"/>
</dbReference>
<keyword evidence="13 25" id="KW-1133">Transmembrane helix</keyword>
<gene>
    <name evidence="27" type="primary">C1galta</name>
    <name evidence="27" type="ORF">G6Z78_0000542</name>
</gene>
<dbReference type="GO" id="GO:0005669">
    <property type="term" value="C:transcription factor TFIID complex"/>
    <property type="evidence" value="ECO:0007669"/>
    <property type="project" value="InterPro"/>
</dbReference>
<feature type="compositionally biased region" description="Basic and acidic residues" evidence="24">
    <location>
        <begin position="108"/>
        <end position="131"/>
    </location>
</feature>
<dbReference type="GO" id="GO:0000166">
    <property type="term" value="F:nucleotide binding"/>
    <property type="evidence" value="ECO:0007669"/>
    <property type="project" value="UniProtKB-KW"/>
</dbReference>
<evidence type="ECO:0000256" key="7">
    <source>
        <dbReference type="ARBA" id="ARBA00022676"/>
    </source>
</evidence>
<evidence type="ECO:0000256" key="19">
    <source>
        <dbReference type="ARBA" id="ARBA00041226"/>
    </source>
</evidence>
<evidence type="ECO:0000256" key="1">
    <source>
        <dbReference type="ARBA" id="ARBA00001936"/>
    </source>
</evidence>
<evidence type="ECO:0000256" key="16">
    <source>
        <dbReference type="ARBA" id="ARBA00023180"/>
    </source>
</evidence>
<feature type="region of interest" description="Disordered" evidence="24">
    <location>
        <begin position="108"/>
        <end position="134"/>
    </location>
</feature>
<sequence>MNRHTNTDKNRNEPQVELESQFIMRLPPEPSRVLKEALRNSLPLKDRLTIKLENDMRYGEVRLDHWLLHAKVVDLPTIVESLKTIDNKSFYKTADICQMLICKEEEDHTATDEESPVKQKKKDPNKVDKKFLWPHGITPPTKNVRRRRFRKTLKKKYVEAPEIEKEVKRLLRVDNDAVNVKWEVICEDEDTSKPSKVSSSGTVKTKRDSINGNTSQSLDVAEHDIFGEPVSDSEDDDEEANINVMELDENSRLSADSRVSDSNSMQAAYSERSSNNATTSSGLVTEFSKDMFHDTNGDTEAEKPQGESSPLKAPKLEQFHLEYVIPESPTSVSISKDSRLATLHAELAELRQRRQQQEIEIANIENVKLRQRFQEILDNLLTQEIQKVQELNQFILYIMVQQRLPSFDGGRSGRRFILTLVAGTVFGFLSACLLITSTRDVPHMFNWVPGGSGLSRDPHHYSELESEVGPETEVKFHGDDEDFHKGEDRIAQDMARKVRVLCWIMTGPKNHQSKARHVKATWGKRCNVLLFMSSAADTSLPTVVLPVKEGRDNLWAKTKEAFKYAYEKYKDKVDWFMKADDDTYVVVENLRYMLSSYNPNSSLYFGCRFKPFVKQGYMSGGAGYVLSKEGLRKFVEEGLPNKTKCRPDNGGAEDVEMGKCLEKIGVRAMDTRDPHGRGRFFPFVPEHHLIPNHVDKNFWYWKYIYYDTKDGLNCCSDSAVSFHYVSPNMMYVLEYLIYHLRPYGISHSLERSSPDRPSTLIEY</sequence>
<dbReference type="InterPro" id="IPR003378">
    <property type="entry name" value="Fringe-like_glycosylTrfase"/>
</dbReference>
<dbReference type="InterPro" id="IPR026050">
    <property type="entry name" value="C1GALT1/C1GALT1_chp1"/>
</dbReference>
<organism evidence="27 28">
    <name type="scientific">Pseudoatta argentina</name>
    <dbReference type="NCBI Taxonomy" id="621737"/>
    <lineage>
        <taxon>Eukaryota</taxon>
        <taxon>Metazoa</taxon>
        <taxon>Ecdysozoa</taxon>
        <taxon>Arthropoda</taxon>
        <taxon>Hexapoda</taxon>
        <taxon>Insecta</taxon>
        <taxon>Pterygota</taxon>
        <taxon>Neoptera</taxon>
        <taxon>Endopterygota</taxon>
        <taxon>Hymenoptera</taxon>
        <taxon>Apocrita</taxon>
        <taxon>Aculeata</taxon>
        <taxon>Formicoidea</taxon>
        <taxon>Formicidae</taxon>
        <taxon>Myrmicinae</taxon>
        <taxon>Pseudoatta</taxon>
    </lineage>
</organism>
<evidence type="ECO:0000256" key="9">
    <source>
        <dbReference type="ARBA" id="ARBA00022692"/>
    </source>
</evidence>
<reference evidence="27" key="1">
    <citation type="submission" date="2020-02" db="EMBL/GenBank/DDBJ databases">
        <title>Relaxed selection underlies rapid genomic changes in the transitions from sociality to social parasitism in ants.</title>
        <authorList>
            <person name="Bi X."/>
        </authorList>
    </citation>
    <scope>NUCLEOTIDE SEQUENCE</scope>
    <source>
        <strain evidence="27">BGI-DK2014c</strain>
        <tissue evidence="27">Whole body</tissue>
    </source>
</reference>
<evidence type="ECO:0000256" key="13">
    <source>
        <dbReference type="ARBA" id="ARBA00022989"/>
    </source>
</evidence>
<feature type="domain" description="TAFII55 protein conserved region" evidence="26">
    <location>
        <begin position="18"/>
        <end position="179"/>
    </location>
</feature>
<dbReference type="CDD" id="cd08047">
    <property type="entry name" value="TAF7"/>
    <property type="match status" value="1"/>
</dbReference>
<keyword evidence="28" id="KW-1185">Reference proteome</keyword>
<evidence type="ECO:0000256" key="15">
    <source>
        <dbReference type="ARBA" id="ARBA00023157"/>
    </source>
</evidence>
<keyword evidence="7 27" id="KW-0328">Glycosyltransferase</keyword>
<keyword evidence="9 25" id="KW-0812">Transmembrane</keyword>
<feature type="non-terminal residue" evidence="27">
    <location>
        <position position="763"/>
    </location>
</feature>
<dbReference type="InterPro" id="IPR006751">
    <property type="entry name" value="TAFII55_prot_cons_reg"/>
</dbReference>
<evidence type="ECO:0000313" key="28">
    <source>
        <dbReference type="Proteomes" id="UP000668214"/>
    </source>
</evidence>
<evidence type="ECO:0000256" key="6">
    <source>
        <dbReference type="ARBA" id="ARBA00012557"/>
    </source>
</evidence>
<feature type="compositionally biased region" description="Low complexity" evidence="24">
    <location>
        <begin position="194"/>
        <end position="203"/>
    </location>
</feature>
<feature type="region of interest" description="Disordered" evidence="24">
    <location>
        <begin position="189"/>
        <end position="311"/>
    </location>
</feature>
<evidence type="ECO:0000256" key="25">
    <source>
        <dbReference type="SAM" id="Phobius"/>
    </source>
</evidence>
<dbReference type="AlphaFoldDB" id="A0A836JS97"/>
<evidence type="ECO:0000256" key="10">
    <source>
        <dbReference type="ARBA" id="ARBA00022723"/>
    </source>
</evidence>
<evidence type="ECO:0000256" key="18">
    <source>
        <dbReference type="ARBA" id="ARBA00040898"/>
    </source>
</evidence>
<dbReference type="UniPathway" id="UPA00378"/>
<feature type="compositionally biased region" description="Polar residues" evidence="24">
    <location>
        <begin position="260"/>
        <end position="283"/>
    </location>
</feature>
<dbReference type="Proteomes" id="UP000668214">
    <property type="component" value="Unassembled WGS sequence"/>
</dbReference>
<evidence type="ECO:0000256" key="22">
    <source>
        <dbReference type="ARBA" id="ARBA00059245"/>
    </source>
</evidence>
<evidence type="ECO:0000256" key="2">
    <source>
        <dbReference type="ARBA" id="ARBA00004606"/>
    </source>
</evidence>
<evidence type="ECO:0000256" key="12">
    <source>
        <dbReference type="ARBA" id="ARBA00022968"/>
    </source>
</evidence>
<feature type="compositionally biased region" description="Basic and acidic residues" evidence="24">
    <location>
        <begin position="287"/>
        <end position="305"/>
    </location>
</feature>